<accession>A0A0K8PYH3</accession>
<name>A0A0K8PYH3_STRAJ</name>
<dbReference type="AlphaFoldDB" id="A0A0K8PYH3"/>
<dbReference type="PATRIC" id="fig|146537.3.peg.8261"/>
<evidence type="ECO:0000313" key="3">
    <source>
        <dbReference type="Proteomes" id="UP000053859"/>
    </source>
</evidence>
<evidence type="ECO:0000256" key="1">
    <source>
        <dbReference type="SAM" id="MobiDB-lite"/>
    </source>
</evidence>
<evidence type="ECO:0000313" key="2">
    <source>
        <dbReference type="EMBL" id="GAP52950.1"/>
    </source>
</evidence>
<protein>
    <submittedName>
        <fullName evidence="2">Catalase</fullName>
    </submittedName>
</protein>
<keyword evidence="3" id="KW-1185">Reference proteome</keyword>
<dbReference type="EMBL" id="DF968501">
    <property type="protein sequence ID" value="GAP52950.1"/>
    <property type="molecule type" value="Genomic_DNA"/>
</dbReference>
<feature type="non-terminal residue" evidence="2">
    <location>
        <position position="55"/>
    </location>
</feature>
<gene>
    <name evidence="2" type="ORF">SAZU_7829</name>
</gene>
<reference evidence="2" key="1">
    <citation type="journal article" date="2015" name="Genome Announc.">
        <title>Draft Genome Sequence of Thiostrepton-Producing Streptomyces azureus ATCC 14921.</title>
        <authorList>
            <person name="Sakihara K."/>
            <person name="Maeda J."/>
            <person name="Tashiro K."/>
            <person name="Fujino Y."/>
            <person name="Kuhara S."/>
            <person name="Ohshima T."/>
            <person name="Ogata S."/>
            <person name="Doi K."/>
        </authorList>
    </citation>
    <scope>NUCLEOTIDE SEQUENCE [LARGE SCALE GENOMIC DNA]</scope>
    <source>
        <strain evidence="2">ATCC14921</strain>
    </source>
</reference>
<feature type="region of interest" description="Disordered" evidence="1">
    <location>
        <begin position="1"/>
        <end position="30"/>
    </location>
</feature>
<sequence length="55" mass="5516">MDLELRAGIGSRGGGRMPAPARPDRGRPQASAVQAYASGLAGAYGWGGWGGMGGR</sequence>
<proteinExistence type="predicted"/>
<dbReference type="Proteomes" id="UP000053859">
    <property type="component" value="Unassembled WGS sequence"/>
</dbReference>
<organism evidence="2 3">
    <name type="scientific">Streptomyces azureus</name>
    <dbReference type="NCBI Taxonomy" id="146537"/>
    <lineage>
        <taxon>Bacteria</taxon>
        <taxon>Bacillati</taxon>
        <taxon>Actinomycetota</taxon>
        <taxon>Actinomycetes</taxon>
        <taxon>Kitasatosporales</taxon>
        <taxon>Streptomycetaceae</taxon>
        <taxon>Streptomyces</taxon>
    </lineage>
</organism>